<protein>
    <submittedName>
        <fullName evidence="2">Unnamed protein product</fullName>
    </submittedName>
</protein>
<reference evidence="2" key="1">
    <citation type="submission" date="2023-04" db="EMBL/GenBank/DDBJ databases">
        <title>Phytophthora fragariaefolia NBRC 109709.</title>
        <authorList>
            <person name="Ichikawa N."/>
            <person name="Sato H."/>
            <person name="Tonouchi N."/>
        </authorList>
    </citation>
    <scope>NUCLEOTIDE SEQUENCE</scope>
    <source>
        <strain evidence="2">NBRC 109709</strain>
    </source>
</reference>
<keyword evidence="3" id="KW-1185">Reference proteome</keyword>
<feature type="compositionally biased region" description="Basic residues" evidence="1">
    <location>
        <begin position="103"/>
        <end position="112"/>
    </location>
</feature>
<dbReference type="OrthoDB" id="128646at2759"/>
<proteinExistence type="predicted"/>
<accession>A0A9W6UCY6</accession>
<organism evidence="2 3">
    <name type="scientific">Phytophthora fragariaefolia</name>
    <dbReference type="NCBI Taxonomy" id="1490495"/>
    <lineage>
        <taxon>Eukaryota</taxon>
        <taxon>Sar</taxon>
        <taxon>Stramenopiles</taxon>
        <taxon>Oomycota</taxon>
        <taxon>Peronosporomycetes</taxon>
        <taxon>Peronosporales</taxon>
        <taxon>Peronosporaceae</taxon>
        <taxon>Phytophthora</taxon>
    </lineage>
</organism>
<dbReference type="Proteomes" id="UP001165121">
    <property type="component" value="Unassembled WGS sequence"/>
</dbReference>
<dbReference type="InterPro" id="IPR021109">
    <property type="entry name" value="Peptidase_aspartic_dom_sf"/>
</dbReference>
<feature type="region of interest" description="Disordered" evidence="1">
    <location>
        <begin position="89"/>
        <end position="112"/>
    </location>
</feature>
<evidence type="ECO:0000313" key="3">
    <source>
        <dbReference type="Proteomes" id="UP001165121"/>
    </source>
</evidence>
<evidence type="ECO:0000313" key="2">
    <source>
        <dbReference type="EMBL" id="GMF30994.1"/>
    </source>
</evidence>
<dbReference type="AlphaFoldDB" id="A0A9W6UCY6"/>
<gene>
    <name evidence="2" type="ORF">Pfra01_000698800</name>
</gene>
<evidence type="ECO:0000256" key="1">
    <source>
        <dbReference type="SAM" id="MobiDB-lite"/>
    </source>
</evidence>
<dbReference type="EMBL" id="BSXT01000610">
    <property type="protein sequence ID" value="GMF30994.1"/>
    <property type="molecule type" value="Genomic_DNA"/>
</dbReference>
<name>A0A9W6UCY6_9STRA</name>
<comment type="caution">
    <text evidence="2">The sequence shown here is derived from an EMBL/GenBank/DDBJ whole genome shotgun (WGS) entry which is preliminary data.</text>
</comment>
<dbReference type="Gene3D" id="2.40.70.10">
    <property type="entry name" value="Acid Proteases"/>
    <property type="match status" value="1"/>
</dbReference>
<sequence>MEGSQLYAEALKARNCHIVTVRPATVTRVTVPKVPVDLGVKFLDLDSVERCLVLDLDARYELILGMAWLEHHEPWIDWRSKPLGATHYSPSGALASHEPTSARKQKRLWREH</sequence>